<gene>
    <name evidence="1" type="ORF">CARN1_2132</name>
</gene>
<dbReference type="EMBL" id="CABL01000001">
    <property type="protein sequence ID" value="CBH74245.1"/>
    <property type="molecule type" value="Genomic_DNA"/>
</dbReference>
<comment type="caution">
    <text evidence="1">The sequence shown here is derived from an EMBL/GenBank/DDBJ whole genome shotgun (WGS) entry which is preliminary data.</text>
</comment>
<protein>
    <recommendedName>
        <fullName evidence="2">DUF541 domain-containing protein</fullName>
    </recommendedName>
</protein>
<sequence>MRIERLLPLALIVAVASSAPALAAGTFGSAGRPHTITVAATAQVTPSNLVADLPVERVLVSRLGKTANAALGADASASLRAMLPSLGLNSSALASMVPLESLSKSGHTAYATYAILRVPPNRVVEVSAALRKAGWDTKRVTLFEAADPDAARTQALVAAERIAQARAAAIARAAGVHLGALLAVKPIVLDDFIGGESFKLPSFPFASTPATILPQPLEVKAAALFTFSIH</sequence>
<reference evidence="1" key="1">
    <citation type="submission" date="2009-10" db="EMBL/GenBank/DDBJ databases">
        <title>Diversity of trophic interactions inside an arsenic-rich microbial ecosystem.</title>
        <authorList>
            <person name="Bertin P.N."/>
            <person name="Heinrich-Salmeron A."/>
            <person name="Pelletier E."/>
            <person name="Goulhen-Chollet F."/>
            <person name="Arsene-Ploetze F."/>
            <person name="Gallien S."/>
            <person name="Calteau A."/>
            <person name="Vallenet D."/>
            <person name="Casiot C."/>
            <person name="Chane-Woon-Ming B."/>
            <person name="Giloteaux L."/>
            <person name="Barakat M."/>
            <person name="Bonnefoy V."/>
            <person name="Bruneel O."/>
            <person name="Chandler M."/>
            <person name="Cleiss J."/>
            <person name="Duran R."/>
            <person name="Elbaz-Poulichet F."/>
            <person name="Fonknechten N."/>
            <person name="Lauga B."/>
            <person name="Mornico D."/>
            <person name="Ortet P."/>
            <person name="Schaeffer C."/>
            <person name="Siguier P."/>
            <person name="Alexander Thil Smith A."/>
            <person name="Van Dorsselaer A."/>
            <person name="Weissenbach J."/>
            <person name="Medigue C."/>
            <person name="Le Paslier D."/>
        </authorList>
    </citation>
    <scope>NUCLEOTIDE SEQUENCE</scope>
</reference>
<organism evidence="1">
    <name type="scientific">mine drainage metagenome</name>
    <dbReference type="NCBI Taxonomy" id="410659"/>
    <lineage>
        <taxon>unclassified sequences</taxon>
        <taxon>metagenomes</taxon>
        <taxon>ecological metagenomes</taxon>
    </lineage>
</organism>
<dbReference type="Pfam" id="PF04402">
    <property type="entry name" value="SIMPL"/>
    <property type="match status" value="1"/>
</dbReference>
<proteinExistence type="predicted"/>
<name>E6PCR1_9ZZZZ</name>
<evidence type="ECO:0008006" key="2">
    <source>
        <dbReference type="Google" id="ProtNLM"/>
    </source>
</evidence>
<evidence type="ECO:0000313" key="1">
    <source>
        <dbReference type="EMBL" id="CBH74245.1"/>
    </source>
</evidence>
<dbReference type="InterPro" id="IPR007497">
    <property type="entry name" value="SIMPL/DUF541"/>
</dbReference>
<accession>E6PCR1</accession>
<dbReference type="AlphaFoldDB" id="E6PCR1"/>